<evidence type="ECO:0000313" key="8">
    <source>
        <dbReference type="EMBL" id="MCK2219477.1"/>
    </source>
</evidence>
<feature type="modified residue" description="4-aspartylphosphate" evidence="5">
    <location>
        <position position="62"/>
    </location>
</feature>
<dbReference type="SMART" id="SM00448">
    <property type="entry name" value="REC"/>
    <property type="match status" value="1"/>
</dbReference>
<protein>
    <submittedName>
        <fullName evidence="8">Response regulator transcription factor</fullName>
    </submittedName>
</protein>
<dbReference type="SUPFAM" id="SSF52172">
    <property type="entry name" value="CheY-like"/>
    <property type="match status" value="1"/>
</dbReference>
<comment type="caution">
    <text evidence="8">The sequence shown here is derived from an EMBL/GenBank/DDBJ whole genome shotgun (WGS) entry which is preliminary data.</text>
</comment>
<dbReference type="PRINTS" id="PR00038">
    <property type="entry name" value="HTHLUXR"/>
</dbReference>
<dbReference type="InterPro" id="IPR039420">
    <property type="entry name" value="WalR-like"/>
</dbReference>
<proteinExistence type="predicted"/>
<evidence type="ECO:0000259" key="6">
    <source>
        <dbReference type="PROSITE" id="PS50043"/>
    </source>
</evidence>
<evidence type="ECO:0000313" key="9">
    <source>
        <dbReference type="Proteomes" id="UP001317259"/>
    </source>
</evidence>
<gene>
    <name evidence="8" type="ORF">MF672_037630</name>
</gene>
<dbReference type="Pfam" id="PF00072">
    <property type="entry name" value="Response_reg"/>
    <property type="match status" value="1"/>
</dbReference>
<dbReference type="PROSITE" id="PS00622">
    <property type="entry name" value="HTH_LUXR_1"/>
    <property type="match status" value="1"/>
</dbReference>
<dbReference type="PROSITE" id="PS50110">
    <property type="entry name" value="RESPONSE_REGULATORY"/>
    <property type="match status" value="1"/>
</dbReference>
<dbReference type="SMART" id="SM00421">
    <property type="entry name" value="HTH_LUXR"/>
    <property type="match status" value="1"/>
</dbReference>
<keyword evidence="1 5" id="KW-0597">Phosphoprotein</keyword>
<name>A0ABT0G4E3_9ACTN</name>
<evidence type="ECO:0000256" key="5">
    <source>
        <dbReference type="PROSITE-ProRule" id="PRU00169"/>
    </source>
</evidence>
<dbReference type="Pfam" id="PF00196">
    <property type="entry name" value="GerE"/>
    <property type="match status" value="1"/>
</dbReference>
<keyword evidence="4" id="KW-0804">Transcription</keyword>
<dbReference type="InterPro" id="IPR011006">
    <property type="entry name" value="CheY-like_superfamily"/>
</dbReference>
<dbReference type="InterPro" id="IPR016032">
    <property type="entry name" value="Sig_transdc_resp-reg_C-effctor"/>
</dbReference>
<dbReference type="Gene3D" id="3.40.50.2300">
    <property type="match status" value="1"/>
</dbReference>
<evidence type="ECO:0000256" key="3">
    <source>
        <dbReference type="ARBA" id="ARBA00023125"/>
    </source>
</evidence>
<keyword evidence="2" id="KW-0805">Transcription regulation</keyword>
<reference evidence="8 9" key="1">
    <citation type="submission" date="2022-04" db="EMBL/GenBank/DDBJ databases">
        <title>Genome draft of Actinomadura sp. ATCC 31491.</title>
        <authorList>
            <person name="Shi X."/>
            <person name="Du Y."/>
        </authorList>
    </citation>
    <scope>NUCLEOTIDE SEQUENCE [LARGE SCALE GENOMIC DNA]</scope>
    <source>
        <strain evidence="8 9">ATCC 31491</strain>
    </source>
</reference>
<keyword evidence="3" id="KW-0238">DNA-binding</keyword>
<evidence type="ECO:0000259" key="7">
    <source>
        <dbReference type="PROSITE" id="PS50110"/>
    </source>
</evidence>
<dbReference type="RefSeq" id="WP_242383982.1">
    <property type="nucleotide sequence ID" value="NZ_JAKRKC020000002.1"/>
</dbReference>
<dbReference type="EMBL" id="JAKRKC020000002">
    <property type="protein sequence ID" value="MCK2219477.1"/>
    <property type="molecule type" value="Genomic_DNA"/>
</dbReference>
<dbReference type="SUPFAM" id="SSF46894">
    <property type="entry name" value="C-terminal effector domain of the bipartite response regulators"/>
    <property type="match status" value="1"/>
</dbReference>
<dbReference type="PANTHER" id="PTHR43214:SF24">
    <property type="entry name" value="TRANSCRIPTIONAL REGULATORY PROTEIN NARL-RELATED"/>
    <property type="match status" value="1"/>
</dbReference>
<dbReference type="CDD" id="cd06170">
    <property type="entry name" value="LuxR_C_like"/>
    <property type="match status" value="1"/>
</dbReference>
<keyword evidence="9" id="KW-1185">Reference proteome</keyword>
<dbReference type="CDD" id="cd17535">
    <property type="entry name" value="REC_NarL-like"/>
    <property type="match status" value="1"/>
</dbReference>
<dbReference type="Proteomes" id="UP001317259">
    <property type="component" value="Unassembled WGS sequence"/>
</dbReference>
<dbReference type="PANTHER" id="PTHR43214">
    <property type="entry name" value="TWO-COMPONENT RESPONSE REGULATOR"/>
    <property type="match status" value="1"/>
</dbReference>
<feature type="domain" description="Response regulatory" evidence="7">
    <location>
        <begin position="11"/>
        <end position="127"/>
    </location>
</feature>
<sequence length="228" mass="24633">MNDTPITTPITVLIADDQALVRAGFRALLSRSRDIRVTAEAATGDEAVRAALRERPDVVLMDIHMPGLDGLTAAERVLAALPATRVVVVTTFDTDEHVFRALRVGAAGFLTKEVRGEELRAAVRTVAAGDALLAPGVTRRVIERFAHRPPPPPGGRLPGLTPREHEVLRLVAEGLPNGDIAARLFISPHTVKTHVTNMINKLGLRDRTQLVIAAYDNALVAPARRTRP</sequence>
<dbReference type="InterPro" id="IPR000792">
    <property type="entry name" value="Tscrpt_reg_LuxR_C"/>
</dbReference>
<feature type="domain" description="HTH luxR-type" evidence="6">
    <location>
        <begin position="153"/>
        <end position="218"/>
    </location>
</feature>
<dbReference type="PROSITE" id="PS50043">
    <property type="entry name" value="HTH_LUXR_2"/>
    <property type="match status" value="1"/>
</dbReference>
<evidence type="ECO:0000256" key="4">
    <source>
        <dbReference type="ARBA" id="ARBA00023163"/>
    </source>
</evidence>
<dbReference type="InterPro" id="IPR001789">
    <property type="entry name" value="Sig_transdc_resp-reg_receiver"/>
</dbReference>
<evidence type="ECO:0000256" key="2">
    <source>
        <dbReference type="ARBA" id="ARBA00023015"/>
    </source>
</evidence>
<dbReference type="InterPro" id="IPR058245">
    <property type="entry name" value="NreC/VraR/RcsB-like_REC"/>
</dbReference>
<evidence type="ECO:0000256" key="1">
    <source>
        <dbReference type="ARBA" id="ARBA00022553"/>
    </source>
</evidence>
<organism evidence="8 9">
    <name type="scientific">Actinomadura luzonensis</name>
    <dbReference type="NCBI Taxonomy" id="2805427"/>
    <lineage>
        <taxon>Bacteria</taxon>
        <taxon>Bacillati</taxon>
        <taxon>Actinomycetota</taxon>
        <taxon>Actinomycetes</taxon>
        <taxon>Streptosporangiales</taxon>
        <taxon>Thermomonosporaceae</taxon>
        <taxon>Actinomadura</taxon>
    </lineage>
</organism>
<accession>A0ABT0G4E3</accession>